<evidence type="ECO:0000313" key="2">
    <source>
        <dbReference type="EMBL" id="NWB51294.1"/>
    </source>
</evidence>
<comment type="caution">
    <text evidence="2">The sequence shown here is derived from an EMBL/GenBank/DDBJ whole genome shotgun (WGS) entry which is preliminary data.</text>
</comment>
<proteinExistence type="predicted"/>
<accession>A0A7Y7WN34</accession>
<sequence>MYKLIFFTDLTSYSYQIAPFTLEGVKNVGWLDFDSGFPLGDMPKPVFQKLKKLAGGSGDFQPLVEPIRALTICQECGVLELLSSAGKILPSAELWISSHETI</sequence>
<evidence type="ECO:0000313" key="3">
    <source>
        <dbReference type="Proteomes" id="UP000582981"/>
    </source>
</evidence>
<dbReference type="EMBL" id="JACAPU010000079">
    <property type="protein sequence ID" value="NWB51294.1"/>
    <property type="molecule type" value="Genomic_DNA"/>
</dbReference>
<reference evidence="2 3" key="1">
    <citation type="submission" date="2020-04" db="EMBL/GenBank/DDBJ databases">
        <title>Molecular characterization of pseudomonads from Agaricus bisporus reveal novel blotch 2 pathogens in Western Europe.</title>
        <authorList>
            <person name="Taparia T."/>
            <person name="Krijger M."/>
            <person name="Haynes E."/>
            <person name="Elpinstone J.G."/>
            <person name="Noble R."/>
            <person name="Van Der Wolf J."/>
        </authorList>
    </citation>
    <scope>NUCLEOTIDE SEQUENCE [LARGE SCALE GENOMIC DNA]</scope>
    <source>
        <strain evidence="2 3">F1001</strain>
    </source>
</reference>
<feature type="domain" description="DUF7919" evidence="1">
    <location>
        <begin position="6"/>
        <end position="99"/>
    </location>
</feature>
<dbReference type="Pfam" id="PF25535">
    <property type="entry name" value="DUF7919"/>
    <property type="match status" value="1"/>
</dbReference>
<organism evidence="2 3">
    <name type="scientific">Pseudomonas gingeri</name>
    <dbReference type="NCBI Taxonomy" id="117681"/>
    <lineage>
        <taxon>Bacteria</taxon>
        <taxon>Pseudomonadati</taxon>
        <taxon>Pseudomonadota</taxon>
        <taxon>Gammaproteobacteria</taxon>
        <taxon>Pseudomonadales</taxon>
        <taxon>Pseudomonadaceae</taxon>
        <taxon>Pseudomonas</taxon>
    </lineage>
</organism>
<gene>
    <name evidence="2" type="ORF">HX829_33015</name>
</gene>
<dbReference type="AlphaFoldDB" id="A0A7Y7WN34"/>
<dbReference type="RefSeq" id="WP_177145928.1">
    <property type="nucleotide sequence ID" value="NZ_JACAPU010000079.1"/>
</dbReference>
<name>A0A7Y7WN34_9PSED</name>
<dbReference type="InterPro" id="IPR057679">
    <property type="entry name" value="DUF7919"/>
</dbReference>
<evidence type="ECO:0000259" key="1">
    <source>
        <dbReference type="Pfam" id="PF25535"/>
    </source>
</evidence>
<feature type="non-terminal residue" evidence="2">
    <location>
        <position position="102"/>
    </location>
</feature>
<dbReference type="Proteomes" id="UP000582981">
    <property type="component" value="Unassembled WGS sequence"/>
</dbReference>
<protein>
    <recommendedName>
        <fullName evidence="1">DUF7919 domain-containing protein</fullName>
    </recommendedName>
</protein>